<reference evidence="1 2" key="1">
    <citation type="submission" date="2014-03" db="EMBL/GenBank/DDBJ databases">
        <title>Draft genome of the hookworm Oesophagostomum dentatum.</title>
        <authorList>
            <person name="Mitreva M."/>
        </authorList>
    </citation>
    <scope>NUCLEOTIDE SEQUENCE [LARGE SCALE GENOMIC DNA]</scope>
    <source>
        <strain evidence="1 2">OD-Hann</strain>
    </source>
</reference>
<feature type="non-terminal residue" evidence="1">
    <location>
        <position position="1"/>
    </location>
</feature>
<dbReference type="InterPro" id="IPR012292">
    <property type="entry name" value="Globin/Proto"/>
</dbReference>
<evidence type="ECO:0000313" key="2">
    <source>
        <dbReference type="Proteomes" id="UP000053660"/>
    </source>
</evidence>
<keyword evidence="2" id="KW-1185">Reference proteome</keyword>
<dbReference type="Gene3D" id="1.10.490.10">
    <property type="entry name" value="Globins"/>
    <property type="match status" value="1"/>
</dbReference>
<dbReference type="OrthoDB" id="5793039at2759"/>
<name>A0A0B1SZV2_OESDE</name>
<protein>
    <recommendedName>
        <fullName evidence="3">Globin</fullName>
    </recommendedName>
</protein>
<sequence length="106" mass="12173">YAEVAERISSFIGELLEMMQSGKPEQYIVMRIRRVGAIHFQHGIPFPSAVWREFKSSVLSIISECEFKSHEERQSALDAWNIFISFIIREMKMGTWAMGDTLSGIS</sequence>
<dbReference type="AlphaFoldDB" id="A0A0B1SZV2"/>
<organism evidence="1 2">
    <name type="scientific">Oesophagostomum dentatum</name>
    <name type="common">Nodular worm</name>
    <dbReference type="NCBI Taxonomy" id="61180"/>
    <lineage>
        <taxon>Eukaryota</taxon>
        <taxon>Metazoa</taxon>
        <taxon>Ecdysozoa</taxon>
        <taxon>Nematoda</taxon>
        <taxon>Chromadorea</taxon>
        <taxon>Rhabditida</taxon>
        <taxon>Rhabditina</taxon>
        <taxon>Rhabditomorpha</taxon>
        <taxon>Strongyloidea</taxon>
        <taxon>Strongylidae</taxon>
        <taxon>Oesophagostomum</taxon>
    </lineage>
</organism>
<accession>A0A0B1SZV2</accession>
<dbReference type="EMBL" id="KN555456">
    <property type="protein sequence ID" value="KHJ88665.1"/>
    <property type="molecule type" value="Genomic_DNA"/>
</dbReference>
<dbReference type="GO" id="GO:0019825">
    <property type="term" value="F:oxygen binding"/>
    <property type="evidence" value="ECO:0007669"/>
    <property type="project" value="InterPro"/>
</dbReference>
<proteinExistence type="predicted"/>
<evidence type="ECO:0008006" key="3">
    <source>
        <dbReference type="Google" id="ProtNLM"/>
    </source>
</evidence>
<dbReference type="Proteomes" id="UP000053660">
    <property type="component" value="Unassembled WGS sequence"/>
</dbReference>
<dbReference type="GO" id="GO:0020037">
    <property type="term" value="F:heme binding"/>
    <property type="evidence" value="ECO:0007669"/>
    <property type="project" value="InterPro"/>
</dbReference>
<evidence type="ECO:0000313" key="1">
    <source>
        <dbReference type="EMBL" id="KHJ88665.1"/>
    </source>
</evidence>
<gene>
    <name evidence="1" type="ORF">OESDEN_11538</name>
</gene>